<dbReference type="EMBL" id="BORP01000002">
    <property type="protein sequence ID" value="GIO26761.1"/>
    <property type="molecule type" value="Genomic_DNA"/>
</dbReference>
<comment type="caution">
    <text evidence="1">The sequence shown here is derived from an EMBL/GenBank/DDBJ whole genome shotgun (WGS) entry which is preliminary data.</text>
</comment>
<reference evidence="1" key="1">
    <citation type="submission" date="2021-03" db="EMBL/GenBank/DDBJ databases">
        <title>Antimicrobial resistance genes in bacteria isolated from Japanese honey, and their potential for conferring macrolide and lincosamide resistance in the American foulbrood pathogen Paenibacillus larvae.</title>
        <authorList>
            <person name="Okamoto M."/>
            <person name="Kumagai M."/>
            <person name="Kanamori H."/>
            <person name="Takamatsu D."/>
        </authorList>
    </citation>
    <scope>NUCLEOTIDE SEQUENCE</scope>
    <source>
        <strain evidence="1">J43TS3</strain>
    </source>
</reference>
<evidence type="ECO:0000313" key="2">
    <source>
        <dbReference type="Proteomes" id="UP000676917"/>
    </source>
</evidence>
<keyword evidence="2" id="KW-1185">Reference proteome</keyword>
<protein>
    <submittedName>
        <fullName evidence="1">Uncharacterized protein</fullName>
    </submittedName>
</protein>
<dbReference type="Proteomes" id="UP000676917">
    <property type="component" value="Unassembled WGS sequence"/>
</dbReference>
<name>A0A919X750_9BACI</name>
<sequence length="43" mass="4627">MRKALIVVFLMLIVGFGVIGVTHATNESEVITPDSPNTIDIQS</sequence>
<dbReference type="RefSeq" id="WP_280530735.1">
    <property type="nucleotide sequence ID" value="NZ_BORP01000002.1"/>
</dbReference>
<organism evidence="1 2">
    <name type="scientific">Ornithinibacillus bavariensis</name>
    <dbReference type="NCBI Taxonomy" id="545502"/>
    <lineage>
        <taxon>Bacteria</taxon>
        <taxon>Bacillati</taxon>
        <taxon>Bacillota</taxon>
        <taxon>Bacilli</taxon>
        <taxon>Bacillales</taxon>
        <taxon>Bacillaceae</taxon>
        <taxon>Ornithinibacillus</taxon>
    </lineage>
</organism>
<accession>A0A919X750</accession>
<proteinExistence type="predicted"/>
<evidence type="ECO:0000313" key="1">
    <source>
        <dbReference type="EMBL" id="GIO26761.1"/>
    </source>
</evidence>
<gene>
    <name evidence="1" type="ORF">J43TS3_13720</name>
</gene>
<dbReference type="AlphaFoldDB" id="A0A919X750"/>